<keyword evidence="5" id="KW-1185">Reference proteome</keyword>
<dbReference type="InterPro" id="IPR057774">
    <property type="entry name" value="D8C_UMOD/GP2/OIT3-like"/>
</dbReference>
<protein>
    <recommendedName>
        <fullName evidence="3">UMOD/GP2/OIT3-like D8C domain-containing protein</fullName>
    </recommendedName>
</protein>
<organism evidence="4 5">
    <name type="scientific">Tegillarca granosa</name>
    <name type="common">Malaysian cockle</name>
    <name type="synonym">Anadara granosa</name>
    <dbReference type="NCBI Taxonomy" id="220873"/>
    <lineage>
        <taxon>Eukaryota</taxon>
        <taxon>Metazoa</taxon>
        <taxon>Spiralia</taxon>
        <taxon>Lophotrochozoa</taxon>
        <taxon>Mollusca</taxon>
        <taxon>Bivalvia</taxon>
        <taxon>Autobranchia</taxon>
        <taxon>Pteriomorphia</taxon>
        <taxon>Arcoida</taxon>
        <taxon>Arcoidea</taxon>
        <taxon>Arcidae</taxon>
        <taxon>Tegillarca</taxon>
    </lineage>
</organism>
<keyword evidence="1" id="KW-0732">Signal</keyword>
<evidence type="ECO:0000313" key="4">
    <source>
        <dbReference type="EMBL" id="KAJ8310088.1"/>
    </source>
</evidence>
<feature type="domain" description="UMOD/GP2/OIT3-like D8C" evidence="3">
    <location>
        <begin position="52"/>
        <end position="107"/>
    </location>
</feature>
<accession>A0ABQ9EY54</accession>
<comment type="caution">
    <text evidence="4">The sequence shown here is derived from an EMBL/GenBank/DDBJ whole genome shotgun (WGS) entry which is preliminary data.</text>
</comment>
<evidence type="ECO:0000256" key="2">
    <source>
        <dbReference type="ARBA" id="ARBA00023157"/>
    </source>
</evidence>
<evidence type="ECO:0000259" key="3">
    <source>
        <dbReference type="Pfam" id="PF23283"/>
    </source>
</evidence>
<reference evidence="4 5" key="1">
    <citation type="submission" date="2022-12" db="EMBL/GenBank/DDBJ databases">
        <title>Chromosome-level genome of Tegillarca granosa.</title>
        <authorList>
            <person name="Kim J."/>
        </authorList>
    </citation>
    <scope>NUCLEOTIDE SEQUENCE [LARGE SCALE GENOMIC DNA]</scope>
    <source>
        <strain evidence="4">Teg-2019</strain>
        <tissue evidence="4">Adductor muscle</tissue>
    </source>
</reference>
<keyword evidence="2" id="KW-1015">Disulfide bond</keyword>
<dbReference type="EMBL" id="JARBDR010000640">
    <property type="protein sequence ID" value="KAJ8310088.1"/>
    <property type="molecule type" value="Genomic_DNA"/>
</dbReference>
<dbReference type="Proteomes" id="UP001217089">
    <property type="component" value="Unassembled WGS sequence"/>
</dbReference>
<name>A0ABQ9EY54_TEGGR</name>
<gene>
    <name evidence="4" type="ORF">KUTeg_011953</name>
</gene>
<evidence type="ECO:0000256" key="1">
    <source>
        <dbReference type="ARBA" id="ARBA00022729"/>
    </source>
</evidence>
<sequence>MNYMYNVSDPCIDGNTFVLQSKERRTPNCPYLNDNLCDAYISDGWYKSQEPMLKTCTRLNTCGTVFPVWMNGTDPTSQEGVVTRNACLSGPTNCCQKTYQIKVKSCDTFKAYCLPHFR</sequence>
<evidence type="ECO:0000313" key="5">
    <source>
        <dbReference type="Proteomes" id="UP001217089"/>
    </source>
</evidence>
<dbReference type="Pfam" id="PF23283">
    <property type="entry name" value="D8C_UMOD"/>
    <property type="match status" value="1"/>
</dbReference>
<proteinExistence type="predicted"/>